<evidence type="ECO:0000313" key="2">
    <source>
        <dbReference type="Proteomes" id="UP000031327"/>
    </source>
</evidence>
<evidence type="ECO:0000313" key="1">
    <source>
        <dbReference type="EMBL" id="KID56584.1"/>
    </source>
</evidence>
<comment type="caution">
    <text evidence="1">The sequence shown here is derived from an EMBL/GenBank/DDBJ whole genome shotgun (WGS) entry which is preliminary data.</text>
</comment>
<accession>A0A0C1MI07</accession>
<dbReference type="Proteomes" id="UP000031327">
    <property type="component" value="Unassembled WGS sequence"/>
</dbReference>
<organism evidence="1 2">
    <name type="scientific">Pseudoalteromonas luteoviolacea</name>
    <dbReference type="NCBI Taxonomy" id="43657"/>
    <lineage>
        <taxon>Bacteria</taxon>
        <taxon>Pseudomonadati</taxon>
        <taxon>Pseudomonadota</taxon>
        <taxon>Gammaproteobacteria</taxon>
        <taxon>Alteromonadales</taxon>
        <taxon>Pseudoalteromonadaceae</taxon>
        <taxon>Pseudoalteromonas</taxon>
    </lineage>
</organism>
<name>A0A0C1MI07_9GAMM</name>
<sequence>MFSIPELGKKFEVTIVNVFDLGLIVESNEGDTYQLRVPELTDRFQVLDRESRLKEVIGKTIFVYEFVEAKGHVSQLSESELKHRADMHKKRMIKAQQKYSKGF</sequence>
<gene>
    <name evidence="1" type="ORF">JF50_11655</name>
</gene>
<dbReference type="EMBL" id="JWIC01000006">
    <property type="protein sequence ID" value="KID56584.1"/>
    <property type="molecule type" value="Genomic_DNA"/>
</dbReference>
<protein>
    <submittedName>
        <fullName evidence="1">Uncharacterized protein</fullName>
    </submittedName>
</protein>
<dbReference type="OrthoDB" id="9936651at2"/>
<reference evidence="1 2" key="1">
    <citation type="submission" date="2014-12" db="EMBL/GenBank/DDBJ databases">
        <title>Draft Genome Sequence of Pseudoalteromonas luteoviolacea HI1.</title>
        <authorList>
            <person name="Asahina A.Y."/>
            <person name="Hadfield M.G."/>
        </authorList>
    </citation>
    <scope>NUCLEOTIDE SEQUENCE [LARGE SCALE GENOMIC DNA]</scope>
    <source>
        <strain evidence="1 2">HI1</strain>
    </source>
</reference>
<dbReference type="AlphaFoldDB" id="A0A0C1MI07"/>
<dbReference type="RefSeq" id="WP_039609652.1">
    <property type="nucleotide sequence ID" value="NZ_JWIC01000006.1"/>
</dbReference>
<proteinExistence type="predicted"/>